<evidence type="ECO:0000313" key="8">
    <source>
        <dbReference type="EMBL" id="CAK0893539.1"/>
    </source>
</evidence>
<organism evidence="8 9">
    <name type="scientific">Prorocentrum cordatum</name>
    <dbReference type="NCBI Taxonomy" id="2364126"/>
    <lineage>
        <taxon>Eukaryota</taxon>
        <taxon>Sar</taxon>
        <taxon>Alveolata</taxon>
        <taxon>Dinophyceae</taxon>
        <taxon>Prorocentrales</taxon>
        <taxon>Prorocentraceae</taxon>
        <taxon>Prorocentrum</taxon>
    </lineage>
</organism>
<feature type="compositionally biased region" description="Basic and acidic residues" evidence="6">
    <location>
        <begin position="34"/>
        <end position="44"/>
    </location>
</feature>
<dbReference type="PROSITE" id="PS52027">
    <property type="entry name" value="ZF_C2HC_C3H"/>
    <property type="match status" value="1"/>
</dbReference>
<feature type="domain" description="C2HC/C3H-type" evidence="7">
    <location>
        <begin position="173"/>
        <end position="202"/>
    </location>
</feature>
<protein>
    <recommendedName>
        <fullName evidence="7">C2HC/C3H-type domain-containing protein</fullName>
    </recommendedName>
</protein>
<evidence type="ECO:0000259" key="7">
    <source>
        <dbReference type="PROSITE" id="PS52027"/>
    </source>
</evidence>
<evidence type="ECO:0000313" key="9">
    <source>
        <dbReference type="Proteomes" id="UP001189429"/>
    </source>
</evidence>
<evidence type="ECO:0000256" key="3">
    <source>
        <dbReference type="ARBA" id="ARBA00022771"/>
    </source>
</evidence>
<keyword evidence="4" id="KW-0862">Zinc</keyword>
<dbReference type="EMBL" id="CAUYUJ010019761">
    <property type="protein sequence ID" value="CAK0893539.1"/>
    <property type="molecule type" value="Genomic_DNA"/>
</dbReference>
<feature type="region of interest" description="Disordered" evidence="6">
    <location>
        <begin position="24"/>
        <end position="104"/>
    </location>
</feature>
<feature type="compositionally biased region" description="Low complexity" evidence="6">
    <location>
        <begin position="240"/>
        <end position="258"/>
    </location>
</feature>
<feature type="compositionally biased region" description="Low complexity" evidence="6">
    <location>
        <begin position="55"/>
        <end position="67"/>
    </location>
</feature>
<feature type="region of interest" description="Disordered" evidence="6">
    <location>
        <begin position="225"/>
        <end position="269"/>
    </location>
</feature>
<name>A0ABN9X489_9DINO</name>
<dbReference type="PANTHER" id="PTHR13555">
    <property type="entry name" value="C2H2 ZINC FINGER CGI-62-RELATED"/>
    <property type="match status" value="1"/>
</dbReference>
<proteinExistence type="predicted"/>
<dbReference type="Proteomes" id="UP001189429">
    <property type="component" value="Unassembled WGS sequence"/>
</dbReference>
<feature type="compositionally biased region" description="Basic and acidic residues" evidence="6">
    <location>
        <begin position="80"/>
        <end position="90"/>
    </location>
</feature>
<feature type="region of interest" description="Disordered" evidence="6">
    <location>
        <begin position="306"/>
        <end position="381"/>
    </location>
</feature>
<dbReference type="InterPro" id="IPR049899">
    <property type="entry name" value="Znf_C2HC_C3H"/>
</dbReference>
<feature type="region of interest" description="Disordered" evidence="6">
    <location>
        <begin position="118"/>
        <end position="157"/>
    </location>
</feature>
<evidence type="ECO:0000256" key="6">
    <source>
        <dbReference type="SAM" id="MobiDB-lite"/>
    </source>
</evidence>
<keyword evidence="1" id="KW-0479">Metal-binding</keyword>
<evidence type="ECO:0000256" key="5">
    <source>
        <dbReference type="PROSITE-ProRule" id="PRU01371"/>
    </source>
</evidence>
<keyword evidence="3 5" id="KW-0863">Zinc-finger</keyword>
<evidence type="ECO:0000256" key="1">
    <source>
        <dbReference type="ARBA" id="ARBA00022723"/>
    </source>
</evidence>
<feature type="compositionally biased region" description="Low complexity" evidence="6">
    <location>
        <begin position="124"/>
        <end position="138"/>
    </location>
</feature>
<keyword evidence="9" id="KW-1185">Reference proteome</keyword>
<dbReference type="InterPro" id="IPR026319">
    <property type="entry name" value="ZC2HC1A/B-like"/>
</dbReference>
<dbReference type="Pfam" id="PF13913">
    <property type="entry name" value="zf-C2HC_2"/>
    <property type="match status" value="2"/>
</dbReference>
<keyword evidence="2" id="KW-0677">Repeat</keyword>
<comment type="caution">
    <text evidence="8">The sequence shown here is derived from an EMBL/GenBank/DDBJ whole genome shotgun (WGS) entry which is preliminary data.</text>
</comment>
<accession>A0ABN9X489</accession>
<reference evidence="8" key="1">
    <citation type="submission" date="2023-10" db="EMBL/GenBank/DDBJ databases">
        <authorList>
            <person name="Chen Y."/>
            <person name="Shah S."/>
            <person name="Dougan E. K."/>
            <person name="Thang M."/>
            <person name="Chan C."/>
        </authorList>
    </citation>
    <scope>NUCLEOTIDE SEQUENCE [LARGE SCALE GENOMIC DNA]</scope>
</reference>
<evidence type="ECO:0000256" key="2">
    <source>
        <dbReference type="ARBA" id="ARBA00022737"/>
    </source>
</evidence>
<feature type="non-terminal residue" evidence="8">
    <location>
        <position position="1"/>
    </location>
</feature>
<sequence length="728" mass="77738">DAHDSSRSWGDEDPPLHALLSSAAAAAGAGRCPPDAHDSSRSWGDEDPALGVRLPSAVAAAAAGHARPPAPGSAEQCAEVAHDGSRRLGEEEWDENPPLDSRFPSAVAAAAAGYTRLPLPVEGPAESSLAAELSAAEAAPPPPRLDDVPLRGGATAGPAALALESDEELPEQELQVCEYCSRRFKPASLEKHRAVCASVFGSRGFRRGPLESQPKRLGKLRVGIAPAGAPQDGSAPLELSSGQASTAASSGGAPSRSRGCNRTGSLSRTGAERARQLCPHCGRSFHSAAFEKHTGVCQRIFVGKASPKPRAGHEARQASSEQRPRPPPPPAKSSTAVSVGLQGRASSVTSLVRQPAPKQPETAASMSRASGGDGKAGPARRSAFEELEVRGVTLEQMRDLIRKATAPAQHRIEQLGTIMTNNMTLIRATGARFTETMGTLQRQVNDMKEALEAQGTRVLPLKLKTIAEIDRDDDMEASGADRPAVAPAPSATATLAADMDAMMTKIETALAALPVRAPLPPVPDPRAQFLASRSGGSTRAGSVVSEEPRNRAKIWIRGFPRQMAQESFKWHVSIIKTNMTSEYSSRCKVQARSCDQCYNIQFVDEDHALRFHAGPGEVVNLRAGWDHLLPVRLRSFALGQRWQLVLEELKAEELSRASMRLGPHPCTGFLHLTDSTREEVWDLGEIVEKARLPPFHLVPQPDLLTVGLGRVLVDSVVEREMALVAKRR</sequence>
<evidence type="ECO:0000256" key="4">
    <source>
        <dbReference type="ARBA" id="ARBA00022833"/>
    </source>
</evidence>
<gene>
    <name evidence="8" type="ORF">PCOR1329_LOCUS72827</name>
</gene>